<protein>
    <recommendedName>
        <fullName evidence="2">Alpha-galactosidase</fullName>
    </recommendedName>
</protein>
<feature type="non-terminal residue" evidence="1">
    <location>
        <position position="1"/>
    </location>
</feature>
<organism evidence="1">
    <name type="scientific">marine metagenome</name>
    <dbReference type="NCBI Taxonomy" id="408172"/>
    <lineage>
        <taxon>unclassified sequences</taxon>
        <taxon>metagenomes</taxon>
        <taxon>ecological metagenomes</taxon>
    </lineage>
</organism>
<proteinExistence type="predicted"/>
<name>A0A382FNC2_9ZZZZ</name>
<dbReference type="AlphaFoldDB" id="A0A382FNC2"/>
<dbReference type="EMBL" id="UINC01050468">
    <property type="protein sequence ID" value="SVB63461.1"/>
    <property type="molecule type" value="Genomic_DNA"/>
</dbReference>
<reference evidence="1" key="1">
    <citation type="submission" date="2018-05" db="EMBL/GenBank/DDBJ databases">
        <authorList>
            <person name="Lanie J.A."/>
            <person name="Ng W.-L."/>
            <person name="Kazmierczak K.M."/>
            <person name="Andrzejewski T.M."/>
            <person name="Davidsen T.M."/>
            <person name="Wayne K.J."/>
            <person name="Tettelin H."/>
            <person name="Glass J.I."/>
            <person name="Rusch D."/>
            <person name="Podicherti R."/>
            <person name="Tsui H.-C.T."/>
            <person name="Winkler M.E."/>
        </authorList>
    </citation>
    <scope>NUCLEOTIDE SEQUENCE</scope>
</reference>
<evidence type="ECO:0000313" key="1">
    <source>
        <dbReference type="EMBL" id="SVB63461.1"/>
    </source>
</evidence>
<accession>A0A382FNC2</accession>
<sequence length="403" mass="46109">RLYRMIAPWITENPLILHVVSTKPETVQNAIDQAANCGFEMVSLSFGSDINMEDESDDNYQKCKSLADYANSKGVHLGGYSLLSSRRIQPDIDNIVNPNTGEPGGQTHGYCPALASKWGQNYFRKLRVFFQKTGFLQFTHDGSYPGDVDSAVRPPLQKGVEDSQWIQWKIVSDFYKWQRSLGIYVRVPDYYFLSGSNECGMGYREVNWSLPRIQQQIHTRQNIFDGTWEKTPSMGWMFVPLTQYHGGGDAATIEPLDRHLDHYETMLASNLLFGVQAVYRGVRLYDGEKTKKMVSRMVALYKKYRHILESDLIHLRRANGRKIDYMLHVNPKLPEKGFLSVFNPTPKSITEVIVLSLYYTGLTDTAEISQGDDLSKTYRLDRNYCVELSVTVPATGYTWFVVR</sequence>
<evidence type="ECO:0008006" key="2">
    <source>
        <dbReference type="Google" id="ProtNLM"/>
    </source>
</evidence>
<gene>
    <name evidence="1" type="ORF">METZ01_LOCUS216315</name>
</gene>